<proteinExistence type="predicted"/>
<evidence type="ECO:0000313" key="2">
    <source>
        <dbReference type="Proteomes" id="UP000009309"/>
    </source>
</evidence>
<dbReference type="Proteomes" id="UP000009309">
    <property type="component" value="Plasmid pFLIM02"/>
</dbReference>
<dbReference type="OrthoDB" id="965732at2"/>
<geneLocation type="plasmid" evidence="1 2">
    <name>pFLIM02</name>
</geneLocation>
<reference evidence="1 2" key="1">
    <citation type="journal article" date="2012" name="J. Bacteriol.">
        <title>Genome Sequence of the Filamentous Bacterium Fibrisoma limi BUZ 3T.</title>
        <authorList>
            <person name="Filippini M."/>
            <person name="Qi W."/>
            <person name="Jaenicke S."/>
            <person name="Goesmann A."/>
            <person name="Smits T.H."/>
            <person name="Bagheri H.C."/>
        </authorList>
    </citation>
    <scope>NUCLEOTIDE SEQUENCE [LARGE SCALE GENOMIC DNA]</scope>
    <source>
        <strain evidence="2">BUZ 3T</strain>
        <plasmid evidence="1 2">pFLIM02</plasmid>
    </source>
</reference>
<evidence type="ECO:0000313" key="1">
    <source>
        <dbReference type="EMBL" id="CCH57676.1"/>
    </source>
</evidence>
<dbReference type="RefSeq" id="WP_015056838.1">
    <property type="nucleotide sequence ID" value="NC_019015.1"/>
</dbReference>
<gene>
    <name evidence="1" type="ORF">BN8_p06885</name>
</gene>
<dbReference type="EMBL" id="HE805917">
    <property type="protein sequence ID" value="CCH57676.1"/>
    <property type="molecule type" value="Genomic_DNA"/>
</dbReference>
<keyword evidence="1" id="KW-0614">Plasmid</keyword>
<name>I2GU75_9BACT</name>
<keyword evidence="2" id="KW-1185">Reference proteome</keyword>
<protein>
    <submittedName>
        <fullName evidence="1">Uncharacterized protein</fullName>
    </submittedName>
</protein>
<accession>I2GU75</accession>
<sequence>MANEILFFPIQKRLAEECEYREGVYQLKLEAAQMLNDVAAGTYLMSPGNIQAIKNVNAMCRKAGIPPLAYDPK</sequence>
<dbReference type="AlphaFoldDB" id="I2GU75"/>
<organism evidence="1 2">
    <name type="scientific">Fibrisoma limi BUZ 3</name>
    <dbReference type="NCBI Taxonomy" id="1185876"/>
    <lineage>
        <taxon>Bacteria</taxon>
        <taxon>Pseudomonadati</taxon>
        <taxon>Bacteroidota</taxon>
        <taxon>Cytophagia</taxon>
        <taxon>Cytophagales</taxon>
        <taxon>Spirosomataceae</taxon>
        <taxon>Fibrisoma</taxon>
    </lineage>
</organism>